<keyword evidence="2" id="KW-1133">Transmembrane helix</keyword>
<gene>
    <name evidence="4" type="ORF">IW254_000193</name>
</gene>
<sequence length="285" mass="31371">MSHLTNRKNSQSKETFDGLSIASGVGIIAAALITGALLAMHFGSLGWPFLTLYIVAVVAVTTLVNPRGLFLVVASAPIMYLIALLSAGVVNALQQRPPGQSGLGKTSAVTILYPLVQFFPVLITVTVGSVIIAVMRYWLLKRHNEEISRLDERRRRQISEDNERTVRQASRSRNRASTRDEARSGTSAATRAGARASNPCDRISSSGGSTRVSRDKQVTVKELLERAPQRTSQRNAGQTIYRSNRSGRADRTAYSNRDSGRQDYSDYSPRVRRSRDRAPYSESDN</sequence>
<feature type="transmembrane region" description="Helical" evidence="2">
    <location>
        <begin position="21"/>
        <end position="39"/>
    </location>
</feature>
<accession>A0A931DTN0</accession>
<name>A0A931DTN0_9CORY</name>
<feature type="transmembrane region" description="Helical" evidence="2">
    <location>
        <begin position="45"/>
        <end position="64"/>
    </location>
</feature>
<reference evidence="4" key="1">
    <citation type="submission" date="2020-11" db="EMBL/GenBank/DDBJ databases">
        <title>Sequencing the genomes of 1000 actinobacteria strains.</title>
        <authorList>
            <person name="Klenk H.-P."/>
        </authorList>
    </citation>
    <scope>NUCLEOTIDE SEQUENCE</scope>
    <source>
        <strain evidence="4">DSM 45632</strain>
    </source>
</reference>
<dbReference type="Pfam" id="PF20177">
    <property type="entry name" value="DUF6542"/>
    <property type="match status" value="1"/>
</dbReference>
<evidence type="ECO:0000313" key="4">
    <source>
        <dbReference type="EMBL" id="MBG6121224.1"/>
    </source>
</evidence>
<comment type="caution">
    <text evidence="4">The sequence shown here is derived from an EMBL/GenBank/DDBJ whole genome shotgun (WGS) entry which is preliminary data.</text>
</comment>
<keyword evidence="2" id="KW-0812">Transmembrane</keyword>
<dbReference type="AlphaFoldDB" id="A0A931DTN0"/>
<dbReference type="Proteomes" id="UP000658613">
    <property type="component" value="Unassembled WGS sequence"/>
</dbReference>
<feature type="compositionally biased region" description="Low complexity" evidence="1">
    <location>
        <begin position="184"/>
        <end position="197"/>
    </location>
</feature>
<feature type="domain" description="DUF6542" evidence="3">
    <location>
        <begin position="18"/>
        <end position="142"/>
    </location>
</feature>
<feature type="transmembrane region" description="Helical" evidence="2">
    <location>
        <begin position="111"/>
        <end position="139"/>
    </location>
</feature>
<organism evidence="4 5">
    <name type="scientific">Corynebacterium aquatimens</name>
    <dbReference type="NCBI Taxonomy" id="1190508"/>
    <lineage>
        <taxon>Bacteria</taxon>
        <taxon>Bacillati</taxon>
        <taxon>Actinomycetota</taxon>
        <taxon>Actinomycetes</taxon>
        <taxon>Mycobacteriales</taxon>
        <taxon>Corynebacteriaceae</taxon>
        <taxon>Corynebacterium</taxon>
    </lineage>
</organism>
<feature type="region of interest" description="Disordered" evidence="1">
    <location>
        <begin position="159"/>
        <end position="285"/>
    </location>
</feature>
<keyword evidence="2" id="KW-0472">Membrane</keyword>
<proteinExistence type="predicted"/>
<keyword evidence="5" id="KW-1185">Reference proteome</keyword>
<dbReference type="RefSeq" id="WP_196823835.1">
    <property type="nucleotide sequence ID" value="NZ_CP046980.1"/>
</dbReference>
<feature type="compositionally biased region" description="Basic and acidic residues" evidence="1">
    <location>
        <begin position="212"/>
        <end position="228"/>
    </location>
</feature>
<evidence type="ECO:0000256" key="2">
    <source>
        <dbReference type="SAM" id="Phobius"/>
    </source>
</evidence>
<dbReference type="EMBL" id="JADOUE010000001">
    <property type="protein sequence ID" value="MBG6121224.1"/>
    <property type="molecule type" value="Genomic_DNA"/>
</dbReference>
<dbReference type="InterPro" id="IPR046672">
    <property type="entry name" value="DUF6542"/>
</dbReference>
<feature type="compositionally biased region" description="Polar residues" evidence="1">
    <location>
        <begin position="229"/>
        <end position="246"/>
    </location>
</feature>
<feature type="transmembrane region" description="Helical" evidence="2">
    <location>
        <begin position="69"/>
        <end position="91"/>
    </location>
</feature>
<protein>
    <submittedName>
        <fullName evidence="4">Uncharacterized protein (DUF2062 family)</fullName>
    </submittedName>
</protein>
<evidence type="ECO:0000256" key="1">
    <source>
        <dbReference type="SAM" id="MobiDB-lite"/>
    </source>
</evidence>
<evidence type="ECO:0000259" key="3">
    <source>
        <dbReference type="Pfam" id="PF20177"/>
    </source>
</evidence>
<evidence type="ECO:0000313" key="5">
    <source>
        <dbReference type="Proteomes" id="UP000658613"/>
    </source>
</evidence>